<organism evidence="1 2">
    <name type="scientific">Mycena belliarum</name>
    <dbReference type="NCBI Taxonomy" id="1033014"/>
    <lineage>
        <taxon>Eukaryota</taxon>
        <taxon>Fungi</taxon>
        <taxon>Dikarya</taxon>
        <taxon>Basidiomycota</taxon>
        <taxon>Agaricomycotina</taxon>
        <taxon>Agaricomycetes</taxon>
        <taxon>Agaricomycetidae</taxon>
        <taxon>Agaricales</taxon>
        <taxon>Marasmiineae</taxon>
        <taxon>Mycenaceae</taxon>
        <taxon>Mycena</taxon>
    </lineage>
</organism>
<dbReference type="EMBL" id="JARJCN010000043">
    <property type="protein sequence ID" value="KAJ7082865.1"/>
    <property type="molecule type" value="Genomic_DNA"/>
</dbReference>
<comment type="caution">
    <text evidence="1">The sequence shown here is derived from an EMBL/GenBank/DDBJ whole genome shotgun (WGS) entry which is preliminary data.</text>
</comment>
<dbReference type="Proteomes" id="UP001222325">
    <property type="component" value="Unassembled WGS sequence"/>
</dbReference>
<gene>
    <name evidence="1" type="ORF">B0H15DRAFT_803002</name>
</gene>
<name>A0AAD6XJF0_9AGAR</name>
<evidence type="ECO:0000313" key="1">
    <source>
        <dbReference type="EMBL" id="KAJ7082865.1"/>
    </source>
</evidence>
<proteinExistence type="predicted"/>
<sequence>MADDALPSNTSSSQAEMDTLVAKVAALTLMSLDMARLCIDVQGVAPGIALAKQALDMTNLCVEVKTQIAPAFTAAANMAIASMAPPPVPDPDHVWVKGIALTPDQMEASFGPGVGDEQTWQVVCIGREPGLYASATEANLQIEGVPNQFREKRKSRVEALSFYRHRYESNRVAKWTPVPVDEANGNNGNTSSSSALRDVQAANFLDHIPLASLGICRGSKRSRVELGYMYLGDLDLCETQHASGTVSILGQRQRGDTGPLWV</sequence>
<reference evidence="1" key="1">
    <citation type="submission" date="2023-03" db="EMBL/GenBank/DDBJ databases">
        <title>Massive genome expansion in bonnet fungi (Mycena s.s.) driven by repeated elements and novel gene families across ecological guilds.</title>
        <authorList>
            <consortium name="Lawrence Berkeley National Laboratory"/>
            <person name="Harder C.B."/>
            <person name="Miyauchi S."/>
            <person name="Viragh M."/>
            <person name="Kuo A."/>
            <person name="Thoen E."/>
            <person name="Andreopoulos B."/>
            <person name="Lu D."/>
            <person name="Skrede I."/>
            <person name="Drula E."/>
            <person name="Henrissat B."/>
            <person name="Morin E."/>
            <person name="Kohler A."/>
            <person name="Barry K."/>
            <person name="LaButti K."/>
            <person name="Morin E."/>
            <person name="Salamov A."/>
            <person name="Lipzen A."/>
            <person name="Mereny Z."/>
            <person name="Hegedus B."/>
            <person name="Baldrian P."/>
            <person name="Stursova M."/>
            <person name="Weitz H."/>
            <person name="Taylor A."/>
            <person name="Grigoriev I.V."/>
            <person name="Nagy L.G."/>
            <person name="Martin F."/>
            <person name="Kauserud H."/>
        </authorList>
    </citation>
    <scope>NUCLEOTIDE SEQUENCE</scope>
    <source>
        <strain evidence="1">CBHHK173m</strain>
    </source>
</reference>
<keyword evidence="2" id="KW-1185">Reference proteome</keyword>
<evidence type="ECO:0000313" key="2">
    <source>
        <dbReference type="Proteomes" id="UP001222325"/>
    </source>
</evidence>
<dbReference type="AlphaFoldDB" id="A0AAD6XJF0"/>
<accession>A0AAD6XJF0</accession>
<protein>
    <submittedName>
        <fullName evidence="1">Uncharacterized protein</fullName>
    </submittedName>
</protein>